<proteinExistence type="predicted"/>
<dbReference type="Proteomes" id="UP001597102">
    <property type="component" value="Unassembled WGS sequence"/>
</dbReference>
<organism evidence="3 4">
    <name type="scientific">Methyloligella solikamskensis</name>
    <dbReference type="NCBI Taxonomy" id="1177756"/>
    <lineage>
        <taxon>Bacteria</taxon>
        <taxon>Pseudomonadati</taxon>
        <taxon>Pseudomonadota</taxon>
        <taxon>Alphaproteobacteria</taxon>
        <taxon>Hyphomicrobiales</taxon>
        <taxon>Hyphomicrobiaceae</taxon>
        <taxon>Methyloligella</taxon>
    </lineage>
</organism>
<feature type="region of interest" description="Disordered" evidence="1">
    <location>
        <begin position="1"/>
        <end position="42"/>
    </location>
</feature>
<feature type="domain" description="Phasin" evidence="2">
    <location>
        <begin position="67"/>
        <end position="159"/>
    </location>
</feature>
<name>A0ABW3JDW1_9HYPH</name>
<keyword evidence="4" id="KW-1185">Reference proteome</keyword>
<comment type="caution">
    <text evidence="3">The sequence shown here is derived from an EMBL/GenBank/DDBJ whole genome shotgun (WGS) entry which is preliminary data.</text>
</comment>
<dbReference type="RefSeq" id="WP_379091281.1">
    <property type="nucleotide sequence ID" value="NZ_JBHTJO010000002.1"/>
</dbReference>
<reference evidence="4" key="1">
    <citation type="journal article" date="2019" name="Int. J. Syst. Evol. Microbiol.">
        <title>The Global Catalogue of Microorganisms (GCM) 10K type strain sequencing project: providing services to taxonomists for standard genome sequencing and annotation.</title>
        <authorList>
            <consortium name="The Broad Institute Genomics Platform"/>
            <consortium name="The Broad Institute Genome Sequencing Center for Infectious Disease"/>
            <person name="Wu L."/>
            <person name="Ma J."/>
        </authorList>
    </citation>
    <scope>NUCLEOTIDE SEQUENCE [LARGE SCALE GENOMIC DNA]</scope>
    <source>
        <strain evidence="4">CCUG 61697</strain>
    </source>
</reference>
<protein>
    <submittedName>
        <fullName evidence="3">Phasin family protein</fullName>
    </submittedName>
</protein>
<accession>A0ABW3JDW1</accession>
<evidence type="ECO:0000259" key="2">
    <source>
        <dbReference type="Pfam" id="PF09361"/>
    </source>
</evidence>
<dbReference type="EMBL" id="JBHTJO010000002">
    <property type="protein sequence ID" value="MFD0988315.1"/>
    <property type="molecule type" value="Genomic_DNA"/>
</dbReference>
<evidence type="ECO:0000313" key="4">
    <source>
        <dbReference type="Proteomes" id="UP001597102"/>
    </source>
</evidence>
<gene>
    <name evidence="3" type="ORF">ACFQ2F_14535</name>
</gene>
<dbReference type="InterPro" id="IPR018968">
    <property type="entry name" value="Phasin"/>
</dbReference>
<evidence type="ECO:0000256" key="1">
    <source>
        <dbReference type="SAM" id="MobiDB-lite"/>
    </source>
</evidence>
<sequence>MSDSYTPQDATEDVKHMAEETTENMEDAANRAASTFESGLPEGMRAMAEKAVAQTREGYEMAKGNMEETVHAWEKSFDAYGQGASAFQQKLLDIFQSNMNSGFDFAKKLTEAKDFSEVAKMQQAFMQKQLSTLSDQAGELRALSTKVAEDASQPIKSQFSKSFEKMPGA</sequence>
<dbReference type="Pfam" id="PF09361">
    <property type="entry name" value="Phasin_2"/>
    <property type="match status" value="1"/>
</dbReference>
<evidence type="ECO:0000313" key="3">
    <source>
        <dbReference type="EMBL" id="MFD0988315.1"/>
    </source>
</evidence>